<dbReference type="PRINTS" id="PR00412">
    <property type="entry name" value="EPOXHYDRLASE"/>
</dbReference>
<dbReference type="CTD" id="9813243"/>
<dbReference type="GeneID" id="9813243"/>
<dbReference type="GO" id="GO:0097176">
    <property type="term" value="P:epoxide metabolic process"/>
    <property type="evidence" value="ECO:0007669"/>
    <property type="project" value="TreeGrafter"/>
</dbReference>
<feature type="domain" description="Epoxide hydrolase N-terminal" evidence="8">
    <location>
        <begin position="53"/>
        <end position="154"/>
    </location>
</feature>
<evidence type="ECO:0000256" key="4">
    <source>
        <dbReference type="ARBA" id="ARBA00022797"/>
    </source>
</evidence>
<dbReference type="Gene3D" id="3.40.50.1820">
    <property type="entry name" value="alpha/beta hydrolase"/>
    <property type="match status" value="1"/>
</dbReference>
<keyword evidence="4 6" id="KW-0058">Aromatic hydrocarbons catabolism</keyword>
<dbReference type="PANTHER" id="PTHR21661">
    <property type="entry name" value="EPOXIDE HYDROLASE 1-RELATED"/>
    <property type="match status" value="1"/>
</dbReference>
<comment type="subcellular location">
    <subcellularLocation>
        <location evidence="6">Endoplasmic reticulum membrane</location>
    </subcellularLocation>
    <subcellularLocation>
        <location evidence="2">Microsome membrane</location>
        <topology evidence="2">Single-pass membrane protein</topology>
    </subcellularLocation>
</comment>
<dbReference type="Proteomes" id="UP000483820">
    <property type="component" value="Chromosome V"/>
</dbReference>
<feature type="chain" id="PRO_5025600247" description="Epoxide hydrolase" evidence="7">
    <location>
        <begin position="21"/>
        <end position="447"/>
    </location>
</feature>
<dbReference type="SUPFAM" id="SSF53474">
    <property type="entry name" value="alpha/beta-Hydrolases"/>
    <property type="match status" value="1"/>
</dbReference>
<comment type="caution">
    <text evidence="9">The sequence shown here is derived from an EMBL/GenBank/DDBJ whole genome shotgun (WGS) entry which is preliminary data.</text>
</comment>
<dbReference type="GO" id="GO:0005789">
    <property type="term" value="C:endoplasmic reticulum membrane"/>
    <property type="evidence" value="ECO:0007669"/>
    <property type="project" value="UniProtKB-SubCell"/>
</dbReference>
<evidence type="ECO:0000256" key="7">
    <source>
        <dbReference type="SAM" id="SignalP"/>
    </source>
</evidence>
<comment type="catalytic activity">
    <reaction evidence="1 6">
        <text>1-(4-methoxyphenyl)-N-methyl-N-[(3-methyloxetan-3-yl)methyl]methanamine + H2O = 2-{[(4-methoxybenzyl)(methyl)amino]methyl}-2-methylpropane-1,3-diol</text>
        <dbReference type="Rhea" id="RHEA:55764"/>
        <dbReference type="ChEBI" id="CHEBI:15377"/>
        <dbReference type="ChEBI" id="CHEBI:139161"/>
        <dbReference type="ChEBI" id="CHEBI:139164"/>
        <dbReference type="EC" id="3.3.2.9"/>
    </reaction>
</comment>
<dbReference type="PANTHER" id="PTHR21661:SF16">
    <property type="entry name" value="EPOXIDE HYDROLASE"/>
    <property type="match status" value="1"/>
</dbReference>
<dbReference type="EC" id="3.3.2.9" evidence="6"/>
<protein>
    <recommendedName>
        <fullName evidence="6">Epoxide hydrolase</fullName>
        <ecNumber evidence="6">3.3.2.9</ecNumber>
    </recommendedName>
</protein>
<sequence length="447" mass="51572">MSSWFFLSVVVISIFSILLSIYVHKPDFPPLEIDPDDYWKLDDPKKDDDQVYSFSIDVKEEEIQKFKNHLKSEKFLPTLHDTTYDTYLNELKQVLLGFDWKQHQHFLNTFKQYKTEIEGLKIHFLRVSTPPKDKKTRVVPLLILHGFPGSFWDFFKVIPILTNPTRHGFDFGVEEPIQFDVIVPSLPGFLFSDKPAKPGFDAIATARILGKLMNRLDLTQYFVHGTEGYGSDLATLLASLYPLRVAGLHVSNPFVRPTFSTFTLAKYAWKAMGKDDEEKGEEKDPHTDMADYFKQDKFTYPTNAQAFATAFANSPSGTAKYIESRWRQLSTFSASTNLNELFTLDEISTEIYLYWLTQTLPSALTILDNSYNYETVWLSSQARVPTAVSYSKQTPWRCSRDLLEDRYLNLTRVSELPKGGMFHHLQDGHKIAEDIFAFVELELLNKK</sequence>
<comment type="catalytic activity">
    <reaction evidence="6">
        <text>cis-stilbene oxide + H2O = (1R,2R)-hydrobenzoin</text>
        <dbReference type="Rhea" id="RHEA:23900"/>
        <dbReference type="ChEBI" id="CHEBI:15377"/>
        <dbReference type="ChEBI" id="CHEBI:50004"/>
        <dbReference type="ChEBI" id="CHEBI:50014"/>
        <dbReference type="EC" id="3.3.2.9"/>
    </reaction>
</comment>
<dbReference type="PIRSF" id="PIRSF001112">
    <property type="entry name" value="Epoxide_hydrolase"/>
    <property type="match status" value="1"/>
</dbReference>
<keyword evidence="7" id="KW-0732">Signal</keyword>
<dbReference type="KEGG" id="crq:GCK72_016522"/>
<evidence type="ECO:0000256" key="6">
    <source>
        <dbReference type="PIRNR" id="PIRNR001112"/>
    </source>
</evidence>
<evidence type="ECO:0000313" key="9">
    <source>
        <dbReference type="EMBL" id="KAF1749977.1"/>
    </source>
</evidence>
<dbReference type="GO" id="GO:0033961">
    <property type="term" value="F:cis-stilbene-oxide hydrolase activity"/>
    <property type="evidence" value="ECO:0007669"/>
    <property type="project" value="UniProtKB-UniRule"/>
</dbReference>
<dbReference type="InterPro" id="IPR010497">
    <property type="entry name" value="Epoxide_hydro_N"/>
</dbReference>
<evidence type="ECO:0000259" key="8">
    <source>
        <dbReference type="Pfam" id="PF06441"/>
    </source>
</evidence>
<dbReference type="AlphaFoldDB" id="A0A6A5G4V5"/>
<reference evidence="9 10" key="1">
    <citation type="submission" date="2019-12" db="EMBL/GenBank/DDBJ databases">
        <title>Chromosome-level assembly of the Caenorhabditis remanei genome.</title>
        <authorList>
            <person name="Teterina A.A."/>
            <person name="Willis J.H."/>
            <person name="Phillips P.C."/>
        </authorList>
    </citation>
    <scope>NUCLEOTIDE SEQUENCE [LARGE SCALE GENOMIC DNA]</scope>
    <source>
        <strain evidence="9 10">PX506</strain>
        <tissue evidence="9">Whole organism</tissue>
    </source>
</reference>
<feature type="signal peptide" evidence="7">
    <location>
        <begin position="1"/>
        <end position="20"/>
    </location>
</feature>
<evidence type="ECO:0000256" key="1">
    <source>
        <dbReference type="ARBA" id="ARBA00000221"/>
    </source>
</evidence>
<evidence type="ECO:0000256" key="5">
    <source>
        <dbReference type="ARBA" id="ARBA00022801"/>
    </source>
</evidence>
<dbReference type="InterPro" id="IPR000639">
    <property type="entry name" value="Epox_hydrolase-like"/>
</dbReference>
<name>A0A6A5G4V5_CAERE</name>
<evidence type="ECO:0000256" key="3">
    <source>
        <dbReference type="ARBA" id="ARBA00010088"/>
    </source>
</evidence>
<comment type="similarity">
    <text evidence="3 6">Belongs to the peptidase S33 family.</text>
</comment>
<dbReference type="InterPro" id="IPR016292">
    <property type="entry name" value="Epoxide_hydrolase"/>
</dbReference>
<dbReference type="EMBL" id="WUAV01000005">
    <property type="protein sequence ID" value="KAF1749977.1"/>
    <property type="molecule type" value="Genomic_DNA"/>
</dbReference>
<dbReference type="InterPro" id="IPR029058">
    <property type="entry name" value="AB_hydrolase_fold"/>
</dbReference>
<evidence type="ECO:0000313" key="10">
    <source>
        <dbReference type="Proteomes" id="UP000483820"/>
    </source>
</evidence>
<evidence type="ECO:0000256" key="2">
    <source>
        <dbReference type="ARBA" id="ARBA00004111"/>
    </source>
</evidence>
<gene>
    <name evidence="9" type="ORF">GCK72_016522</name>
</gene>
<proteinExistence type="inferred from homology"/>
<dbReference type="RefSeq" id="XP_003095740.2">
    <property type="nucleotide sequence ID" value="XM_003095692.2"/>
</dbReference>
<keyword evidence="5 6" id="KW-0378">Hydrolase</keyword>
<keyword evidence="6" id="KW-0256">Endoplasmic reticulum</keyword>
<dbReference type="Pfam" id="PF06441">
    <property type="entry name" value="EHN"/>
    <property type="match status" value="1"/>
</dbReference>
<organism evidence="9 10">
    <name type="scientific">Caenorhabditis remanei</name>
    <name type="common">Caenorhabditis vulgaris</name>
    <dbReference type="NCBI Taxonomy" id="31234"/>
    <lineage>
        <taxon>Eukaryota</taxon>
        <taxon>Metazoa</taxon>
        <taxon>Ecdysozoa</taxon>
        <taxon>Nematoda</taxon>
        <taxon>Chromadorea</taxon>
        <taxon>Rhabditida</taxon>
        <taxon>Rhabditina</taxon>
        <taxon>Rhabditomorpha</taxon>
        <taxon>Rhabditoidea</taxon>
        <taxon>Rhabditidae</taxon>
        <taxon>Peloderinae</taxon>
        <taxon>Caenorhabditis</taxon>
    </lineage>
</organism>
<accession>A0A6A5G4V5</accession>
<keyword evidence="6" id="KW-0472">Membrane</keyword>